<organism evidence="2">
    <name type="scientific">Arundo donax</name>
    <name type="common">Giant reed</name>
    <name type="synonym">Donax arundinaceus</name>
    <dbReference type="NCBI Taxonomy" id="35708"/>
    <lineage>
        <taxon>Eukaryota</taxon>
        <taxon>Viridiplantae</taxon>
        <taxon>Streptophyta</taxon>
        <taxon>Embryophyta</taxon>
        <taxon>Tracheophyta</taxon>
        <taxon>Spermatophyta</taxon>
        <taxon>Magnoliopsida</taxon>
        <taxon>Liliopsida</taxon>
        <taxon>Poales</taxon>
        <taxon>Poaceae</taxon>
        <taxon>PACMAD clade</taxon>
        <taxon>Arundinoideae</taxon>
        <taxon>Arundineae</taxon>
        <taxon>Arundo</taxon>
    </lineage>
</organism>
<reference evidence="2" key="2">
    <citation type="journal article" date="2015" name="Data Brief">
        <title>Shoot transcriptome of the giant reed, Arundo donax.</title>
        <authorList>
            <person name="Barrero R.A."/>
            <person name="Guerrero F.D."/>
            <person name="Moolhuijzen P."/>
            <person name="Goolsby J.A."/>
            <person name="Tidwell J."/>
            <person name="Bellgard S.E."/>
            <person name="Bellgard M.I."/>
        </authorList>
    </citation>
    <scope>NUCLEOTIDE SEQUENCE</scope>
    <source>
        <tissue evidence="2">Shoot tissue taken approximately 20 cm above the soil surface</tissue>
    </source>
</reference>
<accession>A0A0A9HE60</accession>
<keyword evidence="1" id="KW-0732">Signal</keyword>
<feature type="signal peptide" evidence="1">
    <location>
        <begin position="1"/>
        <end position="24"/>
    </location>
</feature>
<dbReference type="AlphaFoldDB" id="A0A0A9HE60"/>
<feature type="chain" id="PRO_5002046583" evidence="1">
    <location>
        <begin position="25"/>
        <end position="46"/>
    </location>
</feature>
<sequence length="46" mass="5267">MLHLQVTFYRLLVFAHSCIYLADCTVQIGLSACKVFFLGDSIKNRM</sequence>
<evidence type="ECO:0000256" key="1">
    <source>
        <dbReference type="SAM" id="SignalP"/>
    </source>
</evidence>
<name>A0A0A9HE60_ARUDO</name>
<evidence type="ECO:0000313" key="2">
    <source>
        <dbReference type="EMBL" id="JAE31193.1"/>
    </source>
</evidence>
<proteinExistence type="predicted"/>
<dbReference type="EMBL" id="GBRH01166703">
    <property type="protein sequence ID" value="JAE31193.1"/>
    <property type="molecule type" value="Transcribed_RNA"/>
</dbReference>
<reference evidence="2" key="1">
    <citation type="submission" date="2014-09" db="EMBL/GenBank/DDBJ databases">
        <authorList>
            <person name="Magalhaes I.L.F."/>
            <person name="Oliveira U."/>
            <person name="Santos F.R."/>
            <person name="Vidigal T.H.D.A."/>
            <person name="Brescovit A.D."/>
            <person name="Santos A.J."/>
        </authorList>
    </citation>
    <scope>NUCLEOTIDE SEQUENCE</scope>
    <source>
        <tissue evidence="2">Shoot tissue taken approximately 20 cm above the soil surface</tissue>
    </source>
</reference>
<protein>
    <submittedName>
        <fullName evidence="2">Uncharacterized protein</fullName>
    </submittedName>
</protein>